<dbReference type="SUPFAM" id="SSF68906">
    <property type="entry name" value="SAP domain"/>
    <property type="match status" value="1"/>
</dbReference>
<dbReference type="GeneID" id="92878500"/>
<feature type="compositionally biased region" description="Polar residues" evidence="1">
    <location>
        <begin position="36"/>
        <end position="52"/>
    </location>
</feature>
<organism evidence="2 3">
    <name type="scientific">Acidaminococcus intestini (strain RyC-MR95)</name>
    <dbReference type="NCBI Taxonomy" id="568816"/>
    <lineage>
        <taxon>Bacteria</taxon>
        <taxon>Bacillati</taxon>
        <taxon>Bacillota</taxon>
        <taxon>Negativicutes</taxon>
        <taxon>Acidaminococcales</taxon>
        <taxon>Acidaminococcaceae</taxon>
        <taxon>Acidaminococcus</taxon>
    </lineage>
</organism>
<keyword evidence="3" id="KW-1185">Reference proteome</keyword>
<dbReference type="HOGENOM" id="CLU_728875_0_0_9"/>
<dbReference type="STRING" id="568816.Acin_1262"/>
<protein>
    <recommendedName>
        <fullName evidence="4">SAP domain-containing protein</fullName>
    </recommendedName>
</protein>
<dbReference type="InParanoid" id="G4Q8Q4"/>
<dbReference type="EMBL" id="CP003058">
    <property type="protein sequence ID" value="AEQ22487.1"/>
    <property type="molecule type" value="Genomic_DNA"/>
</dbReference>
<proteinExistence type="predicted"/>
<evidence type="ECO:0000313" key="2">
    <source>
        <dbReference type="EMBL" id="AEQ22487.1"/>
    </source>
</evidence>
<dbReference type="InterPro" id="IPR036361">
    <property type="entry name" value="SAP_dom_sf"/>
</dbReference>
<evidence type="ECO:0000256" key="1">
    <source>
        <dbReference type="SAM" id="MobiDB-lite"/>
    </source>
</evidence>
<dbReference type="RefSeq" id="WP_009014645.1">
    <property type="nucleotide sequence ID" value="NC_016077.1"/>
</dbReference>
<dbReference type="eggNOG" id="ENOG50312P6">
    <property type="taxonomic scope" value="Bacteria"/>
</dbReference>
<dbReference type="Proteomes" id="UP000007093">
    <property type="component" value="Chromosome"/>
</dbReference>
<dbReference type="KEGG" id="ain:Acin_1262"/>
<dbReference type="AlphaFoldDB" id="G4Q8Q4"/>
<gene>
    <name evidence="2" type="ordered locus">Acin_1262</name>
</gene>
<feature type="region of interest" description="Disordered" evidence="1">
    <location>
        <begin position="30"/>
        <end position="52"/>
    </location>
</feature>
<dbReference type="Gene3D" id="1.10.720.30">
    <property type="entry name" value="SAP domain"/>
    <property type="match status" value="1"/>
</dbReference>
<evidence type="ECO:0008006" key="4">
    <source>
        <dbReference type="Google" id="ProtNLM"/>
    </source>
</evidence>
<accession>G4Q8Q4</accession>
<reference evidence="2 3" key="1">
    <citation type="journal article" date="2011" name="J. Bacteriol.">
        <title>Complete genome sequence of Acidaminococcus intestini RYC-MR95, a Gram-negative bacterium from the phylum Firmicutes.</title>
        <authorList>
            <person name="D'Auria G."/>
            <person name="Galan J.C."/>
            <person name="Rodriguez-Alcayna M."/>
            <person name="Moya A."/>
            <person name="Baquero F."/>
            <person name="Latorre A."/>
        </authorList>
    </citation>
    <scope>NUCLEOTIDE SEQUENCE [LARGE SCALE GENOMIC DNA]</scope>
    <source>
        <strain evidence="2 3">RyC-MR95</strain>
    </source>
</reference>
<evidence type="ECO:0000313" key="3">
    <source>
        <dbReference type="Proteomes" id="UP000007093"/>
    </source>
</evidence>
<sequence length="379" mass="43610">MGFLTDFIKNAFSSEEKIRKLLNESTEHPIKKDLTFPSQKNTQTRKPTVNSTPVKRLDSEYSIPLNEMSNIQTAILIDCLNGRSKNEPLSLYFQELIGGNIPSNISKAYEDGYLRDSNTKESLEMLTIPSLKDILRASNKKLGGKKNDLVIRIFTEIPASRYEKSLTLCYKLTEKGKALVDSYYAYITNRRNELSEITPQEIYRYTIQLNCQPTASNTPKIFAYITSKHIERNSFAQKWSSVECNYLNLSRYFHDLGMDDKSLDYMLLAMALMLSGMANGNHVQAYDRVRIYSGYVNILSKLIIQLGITHYDLMKRIDDVVAPVVKNLPFSYFDVPGIKVIIADCLEGKWSDTISQFSIYDQYKKRPSTSSSRYHYYEY</sequence>
<name>G4Q8Q4_ACIIR</name>
<dbReference type="PATRIC" id="fig|568816.4.peg.1219"/>